<dbReference type="PANTHER" id="PTHR11640:SF164">
    <property type="entry name" value="MAM DOMAIN-CONTAINING GLYCOSYLPHOSPHATIDYLINOSITOL ANCHOR PROTEIN 1"/>
    <property type="match status" value="1"/>
</dbReference>
<feature type="compositionally biased region" description="Polar residues" evidence="6">
    <location>
        <begin position="240"/>
        <end position="258"/>
    </location>
</feature>
<dbReference type="InterPro" id="IPR013783">
    <property type="entry name" value="Ig-like_fold"/>
</dbReference>
<feature type="region of interest" description="Disordered" evidence="6">
    <location>
        <begin position="296"/>
        <end position="332"/>
    </location>
</feature>
<dbReference type="SMART" id="SM00408">
    <property type="entry name" value="IGc2"/>
    <property type="match status" value="1"/>
</dbReference>
<proteinExistence type="predicted"/>
<evidence type="ECO:0000256" key="2">
    <source>
        <dbReference type="ARBA" id="ARBA00023136"/>
    </source>
</evidence>
<keyword evidence="3" id="KW-1015">Disulfide bond</keyword>
<evidence type="ECO:0000256" key="6">
    <source>
        <dbReference type="SAM" id="MobiDB-lite"/>
    </source>
</evidence>
<evidence type="ECO:0000259" key="9">
    <source>
        <dbReference type="PROSITE" id="PS50835"/>
    </source>
</evidence>
<sequence>MAFSRRGFIVTLVFCLLLLADVYGQVSNDTRAFPVGGTTTLPCTGVPYDGVTKHWEKNPVLPIKYLVAIQTPLGQSSPSAPFYDETNIAAAGLTGRFTVANDLMTATITAVRETDDGDYRCASGASEIIHKLVIYKLDSVRIQPPGTVEGYVGGTFDVTCDADSKPTPSFNWTKQGDSSFTATGATLRISSLTMNHTGTYVCTAYHAYASDTASVQLTVSEAELTVAPTSQGRTGVVTSVPISASKSPGPNDGSNAPQTGGANTGAIVGGVIGATAFVGVMVAVAFFVLRKKRADRGEKDGVESGNDEVTYHAAGHPGAPENMSRPPPNQPEVMYAELDLKNAPAGSRKPYVATPDDSPTEYAQIRPSKPPRSTVPHTLAPDDKTEYASITKPKPNKRLDLQAV</sequence>
<comment type="subcellular location">
    <subcellularLocation>
        <location evidence="1">Membrane</location>
        <topology evidence="1">Single-pass type I membrane protein</topology>
    </subcellularLocation>
</comment>
<name>A0A6P4YL88_BRABE</name>
<dbReference type="Pfam" id="PF13927">
    <property type="entry name" value="Ig_3"/>
    <property type="match status" value="1"/>
</dbReference>
<feature type="signal peptide" evidence="8">
    <location>
        <begin position="1"/>
        <end position="24"/>
    </location>
</feature>
<feature type="region of interest" description="Disordered" evidence="6">
    <location>
        <begin position="344"/>
        <end position="404"/>
    </location>
</feature>
<dbReference type="InterPro" id="IPR051275">
    <property type="entry name" value="Cell_adhesion_signaling"/>
</dbReference>
<accession>A0A6P4YL88</accession>
<dbReference type="SMART" id="SM00409">
    <property type="entry name" value="IG"/>
    <property type="match status" value="2"/>
</dbReference>
<feature type="chain" id="PRO_5027639738" evidence="8">
    <location>
        <begin position="25"/>
        <end position="404"/>
    </location>
</feature>
<dbReference type="AlphaFoldDB" id="A0A6P4YL88"/>
<keyword evidence="7" id="KW-1133">Transmembrane helix</keyword>
<dbReference type="PANTHER" id="PTHR11640">
    <property type="entry name" value="NEPHRIN"/>
    <property type="match status" value="1"/>
</dbReference>
<keyword evidence="8" id="KW-0732">Signal</keyword>
<dbReference type="Proteomes" id="UP000515135">
    <property type="component" value="Unplaced"/>
</dbReference>
<organism evidence="10 11">
    <name type="scientific">Branchiostoma belcheri</name>
    <name type="common">Amphioxus</name>
    <dbReference type="NCBI Taxonomy" id="7741"/>
    <lineage>
        <taxon>Eukaryota</taxon>
        <taxon>Metazoa</taxon>
        <taxon>Chordata</taxon>
        <taxon>Cephalochordata</taxon>
        <taxon>Leptocardii</taxon>
        <taxon>Amphioxiformes</taxon>
        <taxon>Branchiostomatidae</taxon>
        <taxon>Branchiostoma</taxon>
    </lineage>
</organism>
<dbReference type="InterPro" id="IPR003599">
    <property type="entry name" value="Ig_sub"/>
</dbReference>
<dbReference type="SUPFAM" id="SSF48726">
    <property type="entry name" value="Immunoglobulin"/>
    <property type="match status" value="2"/>
</dbReference>
<evidence type="ECO:0000313" key="10">
    <source>
        <dbReference type="Proteomes" id="UP000515135"/>
    </source>
</evidence>
<evidence type="ECO:0000256" key="5">
    <source>
        <dbReference type="ARBA" id="ARBA00023319"/>
    </source>
</evidence>
<keyword evidence="5" id="KW-0393">Immunoglobulin domain</keyword>
<protein>
    <submittedName>
        <fullName evidence="11">Uncharacterized protein LOC109468593 isoform X1</fullName>
    </submittedName>
</protein>
<evidence type="ECO:0000256" key="4">
    <source>
        <dbReference type="ARBA" id="ARBA00023180"/>
    </source>
</evidence>
<keyword evidence="4" id="KW-0325">Glycoprotein</keyword>
<dbReference type="OrthoDB" id="10041737at2759"/>
<keyword evidence="7" id="KW-0812">Transmembrane</keyword>
<dbReference type="Gene3D" id="2.60.40.10">
    <property type="entry name" value="Immunoglobulins"/>
    <property type="match status" value="1"/>
</dbReference>
<feature type="transmembrane region" description="Helical" evidence="7">
    <location>
        <begin position="266"/>
        <end position="289"/>
    </location>
</feature>
<dbReference type="InterPro" id="IPR036179">
    <property type="entry name" value="Ig-like_dom_sf"/>
</dbReference>
<evidence type="ECO:0000256" key="1">
    <source>
        <dbReference type="ARBA" id="ARBA00004479"/>
    </source>
</evidence>
<keyword evidence="10" id="KW-1185">Reference proteome</keyword>
<evidence type="ECO:0000256" key="3">
    <source>
        <dbReference type="ARBA" id="ARBA00023157"/>
    </source>
</evidence>
<dbReference type="InterPro" id="IPR003598">
    <property type="entry name" value="Ig_sub2"/>
</dbReference>
<dbReference type="GO" id="GO:0050839">
    <property type="term" value="F:cell adhesion molecule binding"/>
    <property type="evidence" value="ECO:0007669"/>
    <property type="project" value="TreeGrafter"/>
</dbReference>
<dbReference type="PROSITE" id="PS50835">
    <property type="entry name" value="IG_LIKE"/>
    <property type="match status" value="1"/>
</dbReference>
<dbReference type="GO" id="GO:0005886">
    <property type="term" value="C:plasma membrane"/>
    <property type="evidence" value="ECO:0007669"/>
    <property type="project" value="TreeGrafter"/>
</dbReference>
<feature type="domain" description="Ig-like" evidence="9">
    <location>
        <begin position="153"/>
        <end position="220"/>
    </location>
</feature>
<dbReference type="GO" id="GO:0005911">
    <property type="term" value="C:cell-cell junction"/>
    <property type="evidence" value="ECO:0007669"/>
    <property type="project" value="TreeGrafter"/>
</dbReference>
<dbReference type="RefSeq" id="XP_019622459.1">
    <property type="nucleotide sequence ID" value="XM_019766900.1"/>
</dbReference>
<evidence type="ECO:0000313" key="11">
    <source>
        <dbReference type="RefSeq" id="XP_019622459.1"/>
    </source>
</evidence>
<dbReference type="GeneID" id="109468593"/>
<dbReference type="GO" id="GO:0098609">
    <property type="term" value="P:cell-cell adhesion"/>
    <property type="evidence" value="ECO:0007669"/>
    <property type="project" value="TreeGrafter"/>
</dbReference>
<evidence type="ECO:0000256" key="8">
    <source>
        <dbReference type="SAM" id="SignalP"/>
    </source>
</evidence>
<dbReference type="InterPro" id="IPR007110">
    <property type="entry name" value="Ig-like_dom"/>
</dbReference>
<feature type="region of interest" description="Disordered" evidence="6">
    <location>
        <begin position="240"/>
        <end position="259"/>
    </location>
</feature>
<keyword evidence="2 7" id="KW-0472">Membrane</keyword>
<reference evidence="11" key="1">
    <citation type="submission" date="2025-08" db="UniProtKB">
        <authorList>
            <consortium name="RefSeq"/>
        </authorList>
    </citation>
    <scope>IDENTIFICATION</scope>
    <source>
        <tissue evidence="11">Gonad</tissue>
    </source>
</reference>
<gene>
    <name evidence="11" type="primary">LOC109468593</name>
</gene>
<evidence type="ECO:0000256" key="7">
    <source>
        <dbReference type="SAM" id="Phobius"/>
    </source>
</evidence>
<dbReference type="KEGG" id="bbel:109468593"/>